<accession>A0A841QIS8</accession>
<feature type="domain" description="Phage head morphogenesis" evidence="1">
    <location>
        <begin position="148"/>
        <end position="259"/>
    </location>
</feature>
<protein>
    <submittedName>
        <fullName evidence="2">Uncharacterized protein with gpF-like domain</fullName>
    </submittedName>
</protein>
<dbReference type="EMBL" id="JACHIE010000012">
    <property type="protein sequence ID" value="MBB6457887.1"/>
    <property type="molecule type" value="Genomic_DNA"/>
</dbReference>
<reference evidence="2 3" key="1">
    <citation type="submission" date="2020-08" db="EMBL/GenBank/DDBJ databases">
        <title>Genomic Encyclopedia of Type Strains, Phase IV (KMG-IV): sequencing the most valuable type-strain genomes for metagenomic binning, comparative biology and taxonomic classification.</title>
        <authorList>
            <person name="Goeker M."/>
        </authorList>
    </citation>
    <scope>NUCLEOTIDE SEQUENCE [LARGE SCALE GENOMIC DNA]</scope>
    <source>
        <strain evidence="2 3">DSM 4491</strain>
    </source>
</reference>
<evidence type="ECO:0000313" key="2">
    <source>
        <dbReference type="EMBL" id="MBB6457887.1"/>
    </source>
</evidence>
<gene>
    <name evidence="2" type="ORF">HNR55_002491</name>
</gene>
<dbReference type="InterPro" id="IPR006528">
    <property type="entry name" value="Phage_head_morphogenesis_dom"/>
</dbReference>
<dbReference type="Proteomes" id="UP000578000">
    <property type="component" value="Unassembled WGS sequence"/>
</dbReference>
<dbReference type="RefSeq" id="WP_166115759.1">
    <property type="nucleotide sequence ID" value="NZ_BAABDB010000042.1"/>
</dbReference>
<keyword evidence="3" id="KW-1185">Reference proteome</keyword>
<dbReference type="Pfam" id="PF04233">
    <property type="entry name" value="Phage_Mu_F"/>
    <property type="match status" value="1"/>
</dbReference>
<comment type="caution">
    <text evidence="2">The sequence shown here is derived from an EMBL/GenBank/DDBJ whole genome shotgun (WGS) entry which is preliminary data.</text>
</comment>
<name>A0A841QIS8_9PROT</name>
<proteinExistence type="predicted"/>
<dbReference type="AlphaFoldDB" id="A0A841QIS8"/>
<sequence length="270" mass="30570">MVQLRCQSAQGKRIAPVRANAGIEAQYYQAMHAMLRRMHKEVLNDLANAYKAAEPQIAQDASPLARLVKVMDQLTAKWRKRFDDAADDMAERFVKSAQTYTQSSFQAELKRNGFTVQFKPTRYVQSMVQSAINENVNLIKGMTNDHLKDIRTAVNLSVQNGRDLSSLSEALQKQYGISRRRAAFIARDQNNKATSVINRARQTELGLKEGIWVHSSGGKHPRPDHVKAGKDRLRFDLTKGAYIGERWIHPGEEPNCRCTWSVIIPGFDDD</sequence>
<evidence type="ECO:0000313" key="3">
    <source>
        <dbReference type="Proteomes" id="UP000578000"/>
    </source>
</evidence>
<organism evidence="2 3">
    <name type="scientific">Acetobacter lovaniensis</name>
    <dbReference type="NCBI Taxonomy" id="104100"/>
    <lineage>
        <taxon>Bacteria</taxon>
        <taxon>Pseudomonadati</taxon>
        <taxon>Pseudomonadota</taxon>
        <taxon>Alphaproteobacteria</taxon>
        <taxon>Acetobacterales</taxon>
        <taxon>Acetobacteraceae</taxon>
        <taxon>Acetobacter</taxon>
    </lineage>
</organism>
<evidence type="ECO:0000259" key="1">
    <source>
        <dbReference type="Pfam" id="PF04233"/>
    </source>
</evidence>